<dbReference type="Proteomes" id="UP001634394">
    <property type="component" value="Unassembled WGS sequence"/>
</dbReference>
<dbReference type="PANTHER" id="PTHR33480:SF1">
    <property type="entry name" value="TYR RECOMBINASE DOMAIN-CONTAINING PROTEIN"/>
    <property type="match status" value="1"/>
</dbReference>
<evidence type="ECO:0008006" key="4">
    <source>
        <dbReference type="Google" id="ProtNLM"/>
    </source>
</evidence>
<name>A0ABD3TJY1_SINWO</name>
<reference evidence="2 3" key="1">
    <citation type="submission" date="2024-11" db="EMBL/GenBank/DDBJ databases">
        <title>Chromosome-level genome assembly of the freshwater bivalve Anodonta woodiana.</title>
        <authorList>
            <person name="Chen X."/>
        </authorList>
    </citation>
    <scope>NUCLEOTIDE SEQUENCE [LARGE SCALE GENOMIC DNA]</scope>
    <source>
        <strain evidence="2">MN2024</strain>
        <tissue evidence="2">Gills</tissue>
    </source>
</reference>
<keyword evidence="3" id="KW-1185">Reference proteome</keyword>
<dbReference type="AlphaFoldDB" id="A0ABD3TJY1"/>
<comment type="caution">
    <text evidence="2">The sequence shown here is derived from an EMBL/GenBank/DDBJ whole genome shotgun (WGS) entry which is preliminary data.</text>
</comment>
<gene>
    <name evidence="2" type="ORF">ACJMK2_022708</name>
</gene>
<feature type="non-terminal residue" evidence="2">
    <location>
        <position position="748"/>
    </location>
</feature>
<protein>
    <recommendedName>
        <fullName evidence="4">Tyr recombinase domain-containing protein</fullName>
    </recommendedName>
</protein>
<dbReference type="EMBL" id="JBJQND010000018">
    <property type="protein sequence ID" value="KAL3837344.1"/>
    <property type="molecule type" value="Genomic_DNA"/>
</dbReference>
<sequence length="748" mass="85764">MVDSRPTLSSEGIRVEIIYVLHSKNAPFLYFNKLTLTIDHRIILDLNFYTNEKQIKTMPRHSANAPFLQGNHNMIFLLSFLPAKKQLKQCLDTQQMLLFFQVQGVQKKECGNRIYDKVLACLYCGKLLKHRIVEHLNAKHCNETEVAKALAKSGKLRAHAIENIKHMGNYKHNIKVINLQNGNLIVAKRSATDQNYDQYLPCIYCLGFFKKGDLWKHGRSCKFKCPNATGNETSMQARSKLLLSSTVESRCKNLSPILDSMHNDEVYGFLKNDNLILSFGKILFEKLGIRRKHNISQRMRQLARIKISLEPKCDQLADIICGKQFDNVVNATNTLCNKTQNNEKVFVFEKPGLALRLGHNLMKCAQIKRGNALRNDDESGYKEASRFLELMDAEWADKISSIALTTLKTNKFNKNDLLPLTSDLVKLKVYLDNQMKTFITEIKTNQTYTIWRQLAETTLAKVVIFNKRRGGEAAQLLLETYAKRGFWKSKANEEILNSLSSVEKKLFSRLDIVQTQGKQNKVVPTLLTQEMIEALDLLVKFRGKCGVNKRNPYIFATHGEGYISTWQVMQIASKASGCQQPELITSSRLRKYIATVAQVIDLSDHELQWLSSHLAHDLKTYKQYYRQQDSTLELTKVSKLLLAAEAGKLGEYTGKKLDDINVEEMPNIEEEDDEECLNVHDDIDNEINDSAKEELEKTKTTEKKTVETDLHKDVKEAPHSIPTKQKVRWSEDENKALKNMFAKYLQEK</sequence>
<feature type="compositionally biased region" description="Basic and acidic residues" evidence="1">
    <location>
        <begin position="689"/>
        <end position="718"/>
    </location>
</feature>
<feature type="region of interest" description="Disordered" evidence="1">
    <location>
        <begin position="689"/>
        <end position="728"/>
    </location>
</feature>
<dbReference type="PANTHER" id="PTHR33480">
    <property type="entry name" value="SET DOMAIN-CONTAINING PROTEIN-RELATED"/>
    <property type="match status" value="1"/>
</dbReference>
<evidence type="ECO:0000313" key="3">
    <source>
        <dbReference type="Proteomes" id="UP001634394"/>
    </source>
</evidence>
<proteinExistence type="predicted"/>
<accession>A0ABD3TJY1</accession>
<evidence type="ECO:0000313" key="2">
    <source>
        <dbReference type="EMBL" id="KAL3837344.1"/>
    </source>
</evidence>
<organism evidence="2 3">
    <name type="scientific">Sinanodonta woodiana</name>
    <name type="common">Chinese pond mussel</name>
    <name type="synonym">Anodonta woodiana</name>
    <dbReference type="NCBI Taxonomy" id="1069815"/>
    <lineage>
        <taxon>Eukaryota</taxon>
        <taxon>Metazoa</taxon>
        <taxon>Spiralia</taxon>
        <taxon>Lophotrochozoa</taxon>
        <taxon>Mollusca</taxon>
        <taxon>Bivalvia</taxon>
        <taxon>Autobranchia</taxon>
        <taxon>Heteroconchia</taxon>
        <taxon>Palaeoheterodonta</taxon>
        <taxon>Unionida</taxon>
        <taxon>Unionoidea</taxon>
        <taxon>Unionidae</taxon>
        <taxon>Unioninae</taxon>
        <taxon>Sinanodonta</taxon>
    </lineage>
</organism>
<evidence type="ECO:0000256" key="1">
    <source>
        <dbReference type="SAM" id="MobiDB-lite"/>
    </source>
</evidence>